<gene>
    <name evidence="1" type="ORF">A3J61_01070</name>
</gene>
<dbReference type="Proteomes" id="UP000179686">
    <property type="component" value="Unassembled WGS sequence"/>
</dbReference>
<dbReference type="EMBL" id="MFUC01000004">
    <property type="protein sequence ID" value="OGI72544.1"/>
    <property type="molecule type" value="Genomic_DNA"/>
</dbReference>
<protein>
    <submittedName>
        <fullName evidence="1">Uncharacterized protein</fullName>
    </submittedName>
</protein>
<accession>A0A1F6VSG4</accession>
<dbReference type="AlphaFoldDB" id="A0A1F6VSG4"/>
<evidence type="ECO:0000313" key="1">
    <source>
        <dbReference type="EMBL" id="OGI72544.1"/>
    </source>
</evidence>
<reference evidence="1 2" key="1">
    <citation type="journal article" date="2016" name="Nat. Commun.">
        <title>Thousands of microbial genomes shed light on interconnected biogeochemical processes in an aquifer system.</title>
        <authorList>
            <person name="Anantharaman K."/>
            <person name="Brown C.T."/>
            <person name="Hug L.A."/>
            <person name="Sharon I."/>
            <person name="Castelle C.J."/>
            <person name="Probst A.J."/>
            <person name="Thomas B.C."/>
            <person name="Singh A."/>
            <person name="Wilkins M.J."/>
            <person name="Karaoz U."/>
            <person name="Brodie E.L."/>
            <person name="Williams K.H."/>
            <person name="Hubbard S.S."/>
            <person name="Banfield J.F."/>
        </authorList>
    </citation>
    <scope>NUCLEOTIDE SEQUENCE [LARGE SCALE GENOMIC DNA]</scope>
</reference>
<sequence length="135" mass="15740">MNEIKRSANWLAKLVQIKHIELENGFIRFYKLPIETQVYGANIMPFVIFYEVKVFELCSNTFMNNPSLMKRYFSESSIDFQKDIMKLIQGTIGLEALYAAQNDIEYEQSALYLNHTKQARKNLGLEKIHPLEIAS</sequence>
<organism evidence="1 2">
    <name type="scientific">Candidatus Nomurabacteria bacterium RIFCSPHIGHO2_02_FULL_38_15</name>
    <dbReference type="NCBI Taxonomy" id="1801752"/>
    <lineage>
        <taxon>Bacteria</taxon>
        <taxon>Candidatus Nomuraibacteriota</taxon>
    </lineage>
</organism>
<name>A0A1F6VSG4_9BACT</name>
<evidence type="ECO:0000313" key="2">
    <source>
        <dbReference type="Proteomes" id="UP000179686"/>
    </source>
</evidence>
<comment type="caution">
    <text evidence="1">The sequence shown here is derived from an EMBL/GenBank/DDBJ whole genome shotgun (WGS) entry which is preliminary data.</text>
</comment>
<proteinExistence type="predicted"/>